<accession>A0A8K1YQN8</accession>
<protein>
    <submittedName>
        <fullName evidence="1">Uncharacterized protein</fullName>
    </submittedName>
</protein>
<name>A0A8K1YQN8_9VIRU</name>
<organism evidence="1">
    <name type="scientific">Xiangshan picorna-like virus 6</name>
    <dbReference type="NCBI Taxonomy" id="2886222"/>
    <lineage>
        <taxon>Viruses</taxon>
        <taxon>Riboviria</taxon>
        <taxon>Orthornavirae</taxon>
        <taxon>Pisuviricota</taxon>
        <taxon>Pisoniviricetes</taxon>
        <taxon>Picornavirales</taxon>
    </lineage>
</organism>
<proteinExistence type="predicted"/>
<reference evidence="1" key="1">
    <citation type="submission" date="2021-09" db="EMBL/GenBank/DDBJ databases">
        <authorList>
            <person name="Li N.N."/>
        </authorList>
    </citation>
    <scope>NUCLEOTIDE SEQUENCE</scope>
    <source>
        <strain evidence="1">Novel_21</strain>
    </source>
</reference>
<sequence>MNGSQYLFDSRSITSTIGNNASTNFLISQPNLSNSEGLSFFGVSDSYSGVANMWDRIENQVAANASEQLGASSSTLPASEIAGTEGLATLGEVTVETGLAEASTVGASAAGPLGLALMVNQQLGQAVAQGMSSATETQIASDKTSNLLQHGLNVDLNANMIQANQEATKQNQETGAMIGSMFGPIGALIGHAIAGYVNASPSQFQTASGFNGPVDPTDTGIVATQSTAAMTGNSDMVDNVTS</sequence>
<evidence type="ECO:0000313" key="1">
    <source>
        <dbReference type="EMBL" id="UDL13973.1"/>
    </source>
</evidence>
<dbReference type="EMBL" id="OK491497">
    <property type="protein sequence ID" value="UDL13973.1"/>
    <property type="molecule type" value="Genomic_RNA"/>
</dbReference>